<keyword evidence="3 9" id="KW-0028">Amino-acid biosynthesis</keyword>
<keyword evidence="9" id="KW-0963">Cytoplasm</keyword>
<comment type="catalytic activity">
    <reaction evidence="8 9">
        <text>N-acetyl-L-glutamate + ATP = N-acetyl-L-glutamyl 5-phosphate + ADP</text>
        <dbReference type="Rhea" id="RHEA:14629"/>
        <dbReference type="ChEBI" id="CHEBI:30616"/>
        <dbReference type="ChEBI" id="CHEBI:44337"/>
        <dbReference type="ChEBI" id="CHEBI:57936"/>
        <dbReference type="ChEBI" id="CHEBI:456216"/>
        <dbReference type="EC" id="2.7.2.8"/>
    </reaction>
</comment>
<evidence type="ECO:0000313" key="12">
    <source>
        <dbReference type="Proteomes" id="UP001056539"/>
    </source>
</evidence>
<dbReference type="GO" id="GO:0005737">
    <property type="term" value="C:cytoplasm"/>
    <property type="evidence" value="ECO:0007669"/>
    <property type="project" value="UniProtKB-SubCell"/>
</dbReference>
<accession>A0AAX3BF24</accession>
<feature type="binding site" evidence="9">
    <location>
        <position position="179"/>
    </location>
    <ligand>
        <name>substrate</name>
    </ligand>
</feature>
<evidence type="ECO:0000256" key="5">
    <source>
        <dbReference type="ARBA" id="ARBA00022741"/>
    </source>
</evidence>
<comment type="similarity">
    <text evidence="9">Belongs to the acetylglutamate kinase family. ArgB subfamily.</text>
</comment>
<dbReference type="PANTHER" id="PTHR23342">
    <property type="entry name" value="N-ACETYLGLUTAMATE SYNTHASE"/>
    <property type="match status" value="1"/>
</dbReference>
<dbReference type="PRINTS" id="PR00474">
    <property type="entry name" value="GLU5KINASE"/>
</dbReference>
<dbReference type="EMBL" id="CP073355">
    <property type="protein sequence ID" value="URA10948.1"/>
    <property type="molecule type" value="Genomic_DNA"/>
</dbReference>
<dbReference type="SUPFAM" id="SSF53633">
    <property type="entry name" value="Carbamate kinase-like"/>
    <property type="match status" value="1"/>
</dbReference>
<dbReference type="RefSeq" id="WP_271436078.1">
    <property type="nucleotide sequence ID" value="NZ_CP073355.1"/>
</dbReference>
<dbReference type="InterPro" id="IPR001057">
    <property type="entry name" value="Glu/AcGlu_kinase"/>
</dbReference>
<proteinExistence type="inferred from homology"/>
<dbReference type="NCBIfam" id="TIGR00761">
    <property type="entry name" value="argB"/>
    <property type="match status" value="1"/>
</dbReference>
<reference evidence="11" key="1">
    <citation type="submission" date="2021-04" db="EMBL/GenBank/DDBJ databases">
        <authorList>
            <person name="Postec A."/>
        </authorList>
    </citation>
    <scope>NUCLEOTIDE SEQUENCE</scope>
    <source>
        <strain evidence="11">F1F22</strain>
    </source>
</reference>
<reference evidence="11" key="2">
    <citation type="submission" date="2022-06" db="EMBL/GenBank/DDBJ databases">
        <title>Thermospira aquatica gen. nov., sp. nov.</title>
        <authorList>
            <person name="Ben Ali Gam Z."/>
            <person name="Labat M."/>
        </authorList>
    </citation>
    <scope>NUCLEOTIDE SEQUENCE</scope>
    <source>
        <strain evidence="11">F1F22</strain>
    </source>
</reference>
<keyword evidence="6 9" id="KW-0418">Kinase</keyword>
<feature type="site" description="Transition state stabilizer" evidence="9">
    <location>
        <position position="242"/>
    </location>
</feature>
<evidence type="ECO:0000256" key="7">
    <source>
        <dbReference type="ARBA" id="ARBA00022840"/>
    </source>
</evidence>
<evidence type="ECO:0000259" key="10">
    <source>
        <dbReference type="Pfam" id="PF00696"/>
    </source>
</evidence>
<dbReference type="GO" id="GO:0003991">
    <property type="term" value="F:acetylglutamate kinase activity"/>
    <property type="evidence" value="ECO:0007669"/>
    <property type="project" value="UniProtKB-UniRule"/>
</dbReference>
<comment type="function">
    <text evidence="9">Catalyzes the ATP-dependent phosphorylation of N-acetyl-L-glutamate.</text>
</comment>
<feature type="domain" description="Aspartate/glutamate/uridylate kinase" evidence="10">
    <location>
        <begin position="24"/>
        <end position="261"/>
    </location>
</feature>
<comment type="subcellular location">
    <subcellularLocation>
        <location evidence="9">Cytoplasm</location>
    </subcellularLocation>
</comment>
<dbReference type="PANTHER" id="PTHR23342:SF0">
    <property type="entry name" value="N-ACETYLGLUTAMATE SYNTHASE, MITOCHONDRIAL"/>
    <property type="match status" value="1"/>
</dbReference>
<evidence type="ECO:0000256" key="3">
    <source>
        <dbReference type="ARBA" id="ARBA00022605"/>
    </source>
</evidence>
<evidence type="ECO:0000256" key="8">
    <source>
        <dbReference type="ARBA" id="ARBA00048141"/>
    </source>
</evidence>
<dbReference type="CDD" id="cd04250">
    <property type="entry name" value="AAK_NAGK-C"/>
    <property type="match status" value="1"/>
</dbReference>
<dbReference type="EC" id="2.7.2.8" evidence="9"/>
<keyword evidence="4 9" id="KW-0808">Transferase</keyword>
<evidence type="ECO:0000313" key="11">
    <source>
        <dbReference type="EMBL" id="URA10948.1"/>
    </source>
</evidence>
<feature type="site" description="Transition state stabilizer" evidence="9">
    <location>
        <position position="29"/>
    </location>
</feature>
<dbReference type="HAMAP" id="MF_00082">
    <property type="entry name" value="ArgB"/>
    <property type="match status" value="1"/>
</dbReference>
<dbReference type="GO" id="GO:0005524">
    <property type="term" value="F:ATP binding"/>
    <property type="evidence" value="ECO:0007669"/>
    <property type="project" value="UniProtKB-UniRule"/>
</dbReference>
<dbReference type="Gene3D" id="3.40.1160.10">
    <property type="entry name" value="Acetylglutamate kinase-like"/>
    <property type="match status" value="1"/>
</dbReference>
<sequence>MERYIEKARVIMEALPYIREFSKKTVVIKYGGNAMESPQLKELVMQDIALLKLVGINVVIVHGGGPAISEMMQRLGKEPKFVDGYRYTDEETMEITEMVLSGLINKELVAAVNAHGIKAVGLSGKDNRLILAKKKGPKDIGMVGEIISIQPEVVQTLIASDYVPVISPVGVGEDGKTYNINADIAAGEIAIALKAYKLIYMTDIRGIYEDINDENSFLSTVNETAINRLKKEKKISEGMIPKIDSALKAVKQGVEKVHIIDGRIEHSLLLELLTDAGIGTEIARG</sequence>
<dbReference type="Proteomes" id="UP001056539">
    <property type="component" value="Chromosome"/>
</dbReference>
<dbReference type="AlphaFoldDB" id="A0AAX3BF24"/>
<comment type="pathway">
    <text evidence="1 9">Amino-acid biosynthesis; L-arginine biosynthesis; N(2)-acetyl-L-ornithine from L-glutamate: step 2/4.</text>
</comment>
<dbReference type="GO" id="GO:0042450">
    <property type="term" value="P:L-arginine biosynthetic process via ornithine"/>
    <property type="evidence" value="ECO:0007669"/>
    <property type="project" value="UniProtKB-UniRule"/>
</dbReference>
<dbReference type="FunFam" id="3.40.1160.10:FF:000004">
    <property type="entry name" value="Acetylglutamate kinase"/>
    <property type="match status" value="1"/>
</dbReference>
<keyword evidence="5 9" id="KW-0547">Nucleotide-binding</keyword>
<keyword evidence="2 9" id="KW-0055">Arginine biosynthesis</keyword>
<feature type="binding site" evidence="9">
    <location>
        <begin position="64"/>
        <end position="65"/>
    </location>
    <ligand>
        <name>substrate</name>
    </ligand>
</feature>
<evidence type="ECO:0000256" key="9">
    <source>
        <dbReference type="HAMAP-Rule" id="MF_00082"/>
    </source>
</evidence>
<dbReference type="InterPro" id="IPR036393">
    <property type="entry name" value="AceGlu_kinase-like_sf"/>
</dbReference>
<keyword evidence="12" id="KW-1185">Reference proteome</keyword>
<dbReference type="InterPro" id="IPR001048">
    <property type="entry name" value="Asp/Glu/Uridylate_kinase"/>
</dbReference>
<evidence type="ECO:0000256" key="6">
    <source>
        <dbReference type="ARBA" id="ARBA00022777"/>
    </source>
</evidence>
<dbReference type="PIRSF" id="PIRSF000728">
    <property type="entry name" value="NAGK"/>
    <property type="match status" value="1"/>
</dbReference>
<gene>
    <name evidence="9 11" type="primary">argB</name>
    <name evidence="11" type="ORF">KDW03_03855</name>
</gene>
<keyword evidence="7 9" id="KW-0067">ATP-binding</keyword>
<dbReference type="KEGG" id="taqu:KDW03_03855"/>
<dbReference type="InterPro" id="IPR041727">
    <property type="entry name" value="NAGK-C"/>
</dbReference>
<evidence type="ECO:0000256" key="4">
    <source>
        <dbReference type="ARBA" id="ARBA00022679"/>
    </source>
</evidence>
<evidence type="ECO:0000256" key="1">
    <source>
        <dbReference type="ARBA" id="ARBA00004828"/>
    </source>
</evidence>
<feature type="binding site" evidence="9">
    <location>
        <position position="86"/>
    </location>
    <ligand>
        <name>substrate</name>
    </ligand>
</feature>
<name>A0AAX3BF24_9SPIR</name>
<evidence type="ECO:0000256" key="2">
    <source>
        <dbReference type="ARBA" id="ARBA00022571"/>
    </source>
</evidence>
<dbReference type="InterPro" id="IPR037528">
    <property type="entry name" value="ArgB"/>
</dbReference>
<organism evidence="11 12">
    <name type="scientific">Thermospira aquatica</name>
    <dbReference type="NCBI Taxonomy" id="2828656"/>
    <lineage>
        <taxon>Bacteria</taxon>
        <taxon>Pseudomonadati</taxon>
        <taxon>Spirochaetota</taxon>
        <taxon>Spirochaetia</taxon>
        <taxon>Brevinematales</taxon>
        <taxon>Thermospiraceae</taxon>
        <taxon>Thermospira</taxon>
    </lineage>
</organism>
<protein>
    <recommendedName>
        <fullName evidence="9">Acetylglutamate kinase</fullName>
        <ecNumber evidence="9">2.7.2.8</ecNumber>
    </recommendedName>
    <alternativeName>
        <fullName evidence="9">N-acetyl-L-glutamate 5-phosphotransferase</fullName>
    </alternativeName>
    <alternativeName>
        <fullName evidence="9">NAG kinase</fullName>
        <shortName evidence="9">NAGK</shortName>
    </alternativeName>
</protein>
<dbReference type="Pfam" id="PF00696">
    <property type="entry name" value="AA_kinase"/>
    <property type="match status" value="1"/>
</dbReference>
<dbReference type="InterPro" id="IPR004662">
    <property type="entry name" value="AcgluKinase_fam"/>
</dbReference>